<dbReference type="AlphaFoldDB" id="A0AAV3Y5N0"/>
<name>A0AAV3Y5N0_9GAST</name>
<comment type="caution">
    <text evidence="2">The sequence shown here is derived from an EMBL/GenBank/DDBJ whole genome shotgun (WGS) entry which is preliminary data.</text>
</comment>
<protein>
    <submittedName>
        <fullName evidence="2">Uncharacterized protein</fullName>
    </submittedName>
</protein>
<keyword evidence="3" id="KW-1185">Reference proteome</keyword>
<evidence type="ECO:0000313" key="2">
    <source>
        <dbReference type="EMBL" id="GFN82550.1"/>
    </source>
</evidence>
<accession>A0AAV3Y5N0</accession>
<sequence length="140" mass="16188">MDIFVFKVPRQAKARTETRDRKVPPDVMANSLATAPSTLRRKDDTSTLIYTSLPDMYFDLPIQFARGRWAVVKDDPPCQTDLQKRWQTGAYASRPVQEAERYPRSRQQKQLQGRVKDNSISRYIVLVFVCFAMISIEIST</sequence>
<evidence type="ECO:0000256" key="1">
    <source>
        <dbReference type="SAM" id="Phobius"/>
    </source>
</evidence>
<keyword evidence="1" id="KW-1133">Transmembrane helix</keyword>
<keyword evidence="1" id="KW-0472">Membrane</keyword>
<organism evidence="2 3">
    <name type="scientific">Plakobranchus ocellatus</name>
    <dbReference type="NCBI Taxonomy" id="259542"/>
    <lineage>
        <taxon>Eukaryota</taxon>
        <taxon>Metazoa</taxon>
        <taxon>Spiralia</taxon>
        <taxon>Lophotrochozoa</taxon>
        <taxon>Mollusca</taxon>
        <taxon>Gastropoda</taxon>
        <taxon>Heterobranchia</taxon>
        <taxon>Euthyneura</taxon>
        <taxon>Panpulmonata</taxon>
        <taxon>Sacoglossa</taxon>
        <taxon>Placobranchoidea</taxon>
        <taxon>Plakobranchidae</taxon>
        <taxon>Plakobranchus</taxon>
    </lineage>
</organism>
<feature type="transmembrane region" description="Helical" evidence="1">
    <location>
        <begin position="120"/>
        <end position="138"/>
    </location>
</feature>
<reference evidence="2 3" key="1">
    <citation type="journal article" date="2021" name="Elife">
        <title>Chloroplast acquisition without the gene transfer in kleptoplastic sea slugs, Plakobranchus ocellatus.</title>
        <authorList>
            <person name="Maeda T."/>
            <person name="Takahashi S."/>
            <person name="Yoshida T."/>
            <person name="Shimamura S."/>
            <person name="Takaki Y."/>
            <person name="Nagai Y."/>
            <person name="Toyoda A."/>
            <person name="Suzuki Y."/>
            <person name="Arimoto A."/>
            <person name="Ishii H."/>
            <person name="Satoh N."/>
            <person name="Nishiyama T."/>
            <person name="Hasebe M."/>
            <person name="Maruyama T."/>
            <person name="Minagawa J."/>
            <person name="Obokata J."/>
            <person name="Shigenobu S."/>
        </authorList>
    </citation>
    <scope>NUCLEOTIDE SEQUENCE [LARGE SCALE GENOMIC DNA]</scope>
</reference>
<dbReference type="EMBL" id="BLXT01000992">
    <property type="protein sequence ID" value="GFN82550.1"/>
    <property type="molecule type" value="Genomic_DNA"/>
</dbReference>
<proteinExistence type="predicted"/>
<evidence type="ECO:0000313" key="3">
    <source>
        <dbReference type="Proteomes" id="UP000735302"/>
    </source>
</evidence>
<dbReference type="Proteomes" id="UP000735302">
    <property type="component" value="Unassembled WGS sequence"/>
</dbReference>
<gene>
    <name evidence="2" type="ORF">PoB_000905600</name>
</gene>
<keyword evidence="1" id="KW-0812">Transmembrane</keyword>